<accession>A0A1Y2BX49</accession>
<dbReference type="Proteomes" id="UP000193642">
    <property type="component" value="Unassembled WGS sequence"/>
</dbReference>
<evidence type="ECO:0000256" key="1">
    <source>
        <dbReference type="SAM" id="MobiDB-lite"/>
    </source>
</evidence>
<dbReference type="EMBL" id="MCGO01000040">
    <property type="protein sequence ID" value="ORY39326.1"/>
    <property type="molecule type" value="Genomic_DNA"/>
</dbReference>
<reference evidence="2 3" key="1">
    <citation type="submission" date="2016-07" db="EMBL/GenBank/DDBJ databases">
        <title>Pervasive Adenine N6-methylation of Active Genes in Fungi.</title>
        <authorList>
            <consortium name="DOE Joint Genome Institute"/>
            <person name="Mondo S.J."/>
            <person name="Dannebaum R.O."/>
            <person name="Kuo R.C."/>
            <person name="Labutti K."/>
            <person name="Haridas S."/>
            <person name="Kuo A."/>
            <person name="Salamov A."/>
            <person name="Ahrendt S.R."/>
            <person name="Lipzen A."/>
            <person name="Sullivan W."/>
            <person name="Andreopoulos W.B."/>
            <person name="Clum A."/>
            <person name="Lindquist E."/>
            <person name="Daum C."/>
            <person name="Ramamoorthy G.K."/>
            <person name="Gryganskyi A."/>
            <person name="Culley D."/>
            <person name="Magnuson J.K."/>
            <person name="James T.Y."/>
            <person name="O'Malley M.A."/>
            <person name="Stajich J.E."/>
            <person name="Spatafora J.W."/>
            <person name="Visel A."/>
            <person name="Grigoriev I.V."/>
        </authorList>
    </citation>
    <scope>NUCLEOTIDE SEQUENCE [LARGE SCALE GENOMIC DNA]</scope>
    <source>
        <strain evidence="2 3">JEL800</strain>
    </source>
</reference>
<feature type="region of interest" description="Disordered" evidence="1">
    <location>
        <begin position="244"/>
        <end position="274"/>
    </location>
</feature>
<feature type="compositionally biased region" description="Polar residues" evidence="1">
    <location>
        <begin position="248"/>
        <end position="258"/>
    </location>
</feature>
<name>A0A1Y2BX49_9FUNG</name>
<proteinExistence type="predicted"/>
<comment type="caution">
    <text evidence="2">The sequence shown here is derived from an EMBL/GenBank/DDBJ whole genome shotgun (WGS) entry which is preliminary data.</text>
</comment>
<sequence>MPPTRIQSTDSSTSSPYPQYSYPYLFPKSAHNSALTATPTFLKSGPVSAYHTPATPSVFTAPPYASLNLKKRTQIHRRLGISVAKEDAKYDTTDMSRQSSLSSAKTLHERISVLSFDEESKSVKGVVKGSETGGVFEVVGSKTAISITPQDIVLFLDAIKELVVIPDGGVLSIPDDQMGTIRSSVFSFYDLVFDSTDSNSTNASEYCLTQTPHLLLTLKYITNPPLPHLSPLLSYLSHQPTSSKKHFSVQQPSSTSLHQPLKKPTKSSNTPTTT</sequence>
<protein>
    <submittedName>
        <fullName evidence="2">Uncharacterized protein</fullName>
    </submittedName>
</protein>
<keyword evidence="3" id="KW-1185">Reference proteome</keyword>
<dbReference type="AlphaFoldDB" id="A0A1Y2BX49"/>
<evidence type="ECO:0000313" key="2">
    <source>
        <dbReference type="EMBL" id="ORY39326.1"/>
    </source>
</evidence>
<organism evidence="2 3">
    <name type="scientific">Rhizoclosmatium globosum</name>
    <dbReference type="NCBI Taxonomy" id="329046"/>
    <lineage>
        <taxon>Eukaryota</taxon>
        <taxon>Fungi</taxon>
        <taxon>Fungi incertae sedis</taxon>
        <taxon>Chytridiomycota</taxon>
        <taxon>Chytridiomycota incertae sedis</taxon>
        <taxon>Chytridiomycetes</taxon>
        <taxon>Chytridiales</taxon>
        <taxon>Chytriomycetaceae</taxon>
        <taxon>Rhizoclosmatium</taxon>
    </lineage>
</organism>
<evidence type="ECO:0000313" key="3">
    <source>
        <dbReference type="Proteomes" id="UP000193642"/>
    </source>
</evidence>
<gene>
    <name evidence="2" type="ORF">BCR33DRAFT_788341</name>
</gene>
<dbReference type="OrthoDB" id="10346203at2759"/>